<feature type="transmembrane region" description="Helical" evidence="2">
    <location>
        <begin position="90"/>
        <end position="111"/>
    </location>
</feature>
<sequence length="319" mass="34794">MPNLKAKPRMAFFERQNCDDDNFQMFCQKFTEKCYVVKCNNTENNAGENTPQPEKSTTPSYEGSQAEQKKPKDCPPQDCTAHSSSSGVSVGAAVGLLMLGLFLGAMVTTVICVCCPPIYAKASSILDKLKPGRGNLKDEIISNASEQKSRPMPSAPLPLQPADIRLTATTVQNANSGRPDSQHIYSESMDPSVGNTNSYDAYGYDHTNTNSSQLRNDQVKSPTYGYNRLANDVIPGTSSSKVAESAYQPLNANRSQSAEYSQIPGVRNDGDLRSQEHTDPSGAHQYFVLEKEAAMGSTETGLRDNDIGVPHDYFVLEKK</sequence>
<name>A0ABY7FRW8_MYAAR</name>
<feature type="compositionally biased region" description="Polar residues" evidence="1">
    <location>
        <begin position="45"/>
        <end position="66"/>
    </location>
</feature>
<organism evidence="3 4">
    <name type="scientific">Mya arenaria</name>
    <name type="common">Soft-shell clam</name>
    <dbReference type="NCBI Taxonomy" id="6604"/>
    <lineage>
        <taxon>Eukaryota</taxon>
        <taxon>Metazoa</taxon>
        <taxon>Spiralia</taxon>
        <taxon>Lophotrochozoa</taxon>
        <taxon>Mollusca</taxon>
        <taxon>Bivalvia</taxon>
        <taxon>Autobranchia</taxon>
        <taxon>Heteroconchia</taxon>
        <taxon>Euheterodonta</taxon>
        <taxon>Imparidentia</taxon>
        <taxon>Neoheterodontei</taxon>
        <taxon>Myida</taxon>
        <taxon>Myoidea</taxon>
        <taxon>Myidae</taxon>
        <taxon>Mya</taxon>
    </lineage>
</organism>
<evidence type="ECO:0000313" key="3">
    <source>
        <dbReference type="EMBL" id="WAR24973.1"/>
    </source>
</evidence>
<feature type="region of interest" description="Disordered" evidence="1">
    <location>
        <begin position="45"/>
        <end position="85"/>
    </location>
</feature>
<reference evidence="3" key="1">
    <citation type="submission" date="2022-11" db="EMBL/GenBank/DDBJ databases">
        <title>Centuries of genome instability and evolution in soft-shell clam transmissible cancer (bioRxiv).</title>
        <authorList>
            <person name="Hart S.F.M."/>
            <person name="Yonemitsu M.A."/>
            <person name="Giersch R.M."/>
            <person name="Beal B.F."/>
            <person name="Arriagada G."/>
            <person name="Davis B.W."/>
            <person name="Ostrander E.A."/>
            <person name="Goff S.P."/>
            <person name="Metzger M.J."/>
        </authorList>
    </citation>
    <scope>NUCLEOTIDE SEQUENCE</scope>
    <source>
        <strain evidence="3">MELC-2E11</strain>
        <tissue evidence="3">Siphon/mantle</tissue>
    </source>
</reference>
<dbReference type="Proteomes" id="UP001164746">
    <property type="component" value="Chromosome 14"/>
</dbReference>
<evidence type="ECO:0000256" key="2">
    <source>
        <dbReference type="SAM" id="Phobius"/>
    </source>
</evidence>
<proteinExistence type="predicted"/>
<keyword evidence="4" id="KW-1185">Reference proteome</keyword>
<accession>A0ABY7FRW8</accession>
<keyword evidence="2" id="KW-0812">Transmembrane</keyword>
<gene>
    <name evidence="3" type="ORF">MAR_010677</name>
</gene>
<keyword evidence="2" id="KW-0472">Membrane</keyword>
<evidence type="ECO:0000256" key="1">
    <source>
        <dbReference type="SAM" id="MobiDB-lite"/>
    </source>
</evidence>
<evidence type="ECO:0000313" key="4">
    <source>
        <dbReference type="Proteomes" id="UP001164746"/>
    </source>
</evidence>
<keyword evidence="2" id="KW-1133">Transmembrane helix</keyword>
<feature type="region of interest" description="Disordered" evidence="1">
    <location>
        <begin position="253"/>
        <end position="282"/>
    </location>
</feature>
<feature type="compositionally biased region" description="Basic and acidic residues" evidence="1">
    <location>
        <begin position="268"/>
        <end position="279"/>
    </location>
</feature>
<protein>
    <submittedName>
        <fullName evidence="3">Uncharacterized protein</fullName>
    </submittedName>
</protein>
<dbReference type="EMBL" id="CP111025">
    <property type="protein sequence ID" value="WAR24973.1"/>
    <property type="molecule type" value="Genomic_DNA"/>
</dbReference>